<comment type="pathway">
    <text evidence="3">Protein modification; protein ubiquitination.</text>
</comment>
<feature type="transmembrane region" description="Helical" evidence="15">
    <location>
        <begin position="1253"/>
        <end position="1278"/>
    </location>
</feature>
<dbReference type="InterPro" id="IPR001841">
    <property type="entry name" value="Znf_RING"/>
</dbReference>
<evidence type="ECO:0000256" key="5">
    <source>
        <dbReference type="ARBA" id="ARBA00022679"/>
    </source>
</evidence>
<evidence type="ECO:0000259" key="16">
    <source>
        <dbReference type="PROSITE" id="PS50089"/>
    </source>
</evidence>
<evidence type="ECO:0000256" key="3">
    <source>
        <dbReference type="ARBA" id="ARBA00004906"/>
    </source>
</evidence>
<feature type="transmembrane region" description="Helical" evidence="15">
    <location>
        <begin position="644"/>
        <end position="663"/>
    </location>
</feature>
<feature type="domain" description="RING-CH-type" evidence="17">
    <location>
        <begin position="1"/>
        <end position="62"/>
    </location>
</feature>
<evidence type="ECO:0000256" key="2">
    <source>
        <dbReference type="ARBA" id="ARBA00004141"/>
    </source>
</evidence>
<dbReference type="GO" id="GO:0061630">
    <property type="term" value="F:ubiquitin protein ligase activity"/>
    <property type="evidence" value="ECO:0007669"/>
    <property type="project" value="UniProtKB-EC"/>
</dbReference>
<dbReference type="FunFam" id="3.30.40.10:FF:000287">
    <property type="entry name" value="RING finger membrane protein"/>
    <property type="match status" value="1"/>
</dbReference>
<feature type="transmembrane region" description="Helical" evidence="15">
    <location>
        <begin position="1199"/>
        <end position="1219"/>
    </location>
</feature>
<evidence type="ECO:0000259" key="17">
    <source>
        <dbReference type="PROSITE" id="PS51292"/>
    </source>
</evidence>
<keyword evidence="11 15" id="KW-1133">Transmembrane helix</keyword>
<feature type="compositionally biased region" description="Basic and acidic residues" evidence="14">
    <location>
        <begin position="321"/>
        <end position="330"/>
    </location>
</feature>
<dbReference type="Proteomes" id="UP000308199">
    <property type="component" value="Unassembled WGS sequence"/>
</dbReference>
<feature type="transmembrane region" description="Helical" evidence="15">
    <location>
        <begin position="1337"/>
        <end position="1366"/>
    </location>
</feature>
<dbReference type="EC" id="2.3.2.27" evidence="4"/>
<feature type="compositionally biased region" description="Polar residues" evidence="14">
    <location>
        <begin position="439"/>
        <end position="450"/>
    </location>
</feature>
<feature type="transmembrane region" description="Helical" evidence="15">
    <location>
        <begin position="1158"/>
        <end position="1179"/>
    </location>
</feature>
<evidence type="ECO:0000256" key="10">
    <source>
        <dbReference type="ARBA" id="ARBA00022833"/>
    </source>
</evidence>
<dbReference type="InterPro" id="IPR056521">
    <property type="entry name" value="MARCHF6-like_C"/>
</dbReference>
<dbReference type="PROSITE" id="PS50089">
    <property type="entry name" value="ZF_RING_2"/>
    <property type="match status" value="1"/>
</dbReference>
<dbReference type="Pfam" id="PF23113">
    <property type="entry name" value="MARCHF6_C"/>
    <property type="match status" value="1"/>
</dbReference>
<dbReference type="PANTHER" id="PTHR13145">
    <property type="entry name" value="SSM4 PROTEIN"/>
    <property type="match status" value="1"/>
</dbReference>
<evidence type="ECO:0000256" key="13">
    <source>
        <dbReference type="PROSITE-ProRule" id="PRU00175"/>
    </source>
</evidence>
<dbReference type="GO" id="GO:0036503">
    <property type="term" value="P:ERAD pathway"/>
    <property type="evidence" value="ECO:0007669"/>
    <property type="project" value="TreeGrafter"/>
</dbReference>
<evidence type="ECO:0000256" key="12">
    <source>
        <dbReference type="ARBA" id="ARBA00023136"/>
    </source>
</evidence>
<evidence type="ECO:0000256" key="4">
    <source>
        <dbReference type="ARBA" id="ARBA00012483"/>
    </source>
</evidence>
<feature type="compositionally biased region" description="Low complexity" evidence="14">
    <location>
        <begin position="460"/>
        <end position="477"/>
    </location>
</feature>
<proteinExistence type="predicted"/>
<reference evidence="18 19" key="1">
    <citation type="submission" date="2019-02" db="EMBL/GenBank/DDBJ databases">
        <title>Genome sequencing of the rare red list fungi Phellinidium pouzarii.</title>
        <authorList>
            <person name="Buettner E."/>
            <person name="Kellner H."/>
        </authorList>
    </citation>
    <scope>NUCLEOTIDE SEQUENCE [LARGE SCALE GENOMIC DNA]</scope>
    <source>
        <strain evidence="18 19">DSM 108285</strain>
    </source>
</reference>
<keyword evidence="12 15" id="KW-0472">Membrane</keyword>
<comment type="caution">
    <text evidence="18">The sequence shown here is derived from an EMBL/GenBank/DDBJ whole genome shotgun (WGS) entry which is preliminary data.</text>
</comment>
<keyword evidence="8 13" id="KW-0863">Zinc-finger</keyword>
<accession>A0A4V3XDN0</accession>
<feature type="compositionally biased region" description="Low complexity" evidence="14">
    <location>
        <begin position="280"/>
        <end position="297"/>
    </location>
</feature>
<keyword evidence="10" id="KW-0862">Zinc</keyword>
<dbReference type="SMART" id="SM00744">
    <property type="entry name" value="RINGv"/>
    <property type="match status" value="1"/>
</dbReference>
<evidence type="ECO:0000256" key="7">
    <source>
        <dbReference type="ARBA" id="ARBA00022723"/>
    </source>
</evidence>
<feature type="region of interest" description="Disordered" evidence="14">
    <location>
        <begin position="254"/>
        <end position="477"/>
    </location>
</feature>
<name>A0A4V3XDN0_9AGAM</name>
<comment type="subcellular location">
    <subcellularLocation>
        <location evidence="2">Membrane</location>
        <topology evidence="2">Multi-pass membrane protein</topology>
    </subcellularLocation>
</comment>
<keyword evidence="5" id="KW-0808">Transferase</keyword>
<dbReference type="InterPro" id="IPR011016">
    <property type="entry name" value="Znf_RING-CH"/>
</dbReference>
<feature type="transmembrane region" description="Helical" evidence="15">
    <location>
        <begin position="851"/>
        <end position="881"/>
    </location>
</feature>
<evidence type="ECO:0000313" key="19">
    <source>
        <dbReference type="Proteomes" id="UP000308199"/>
    </source>
</evidence>
<feature type="transmembrane region" description="Helical" evidence="15">
    <location>
        <begin position="901"/>
        <end position="925"/>
    </location>
</feature>
<dbReference type="Pfam" id="PF12906">
    <property type="entry name" value="RINGv"/>
    <property type="match status" value="1"/>
</dbReference>
<feature type="transmembrane region" description="Helical" evidence="15">
    <location>
        <begin position="959"/>
        <end position="984"/>
    </location>
</feature>
<dbReference type="SUPFAM" id="SSF57850">
    <property type="entry name" value="RING/U-box"/>
    <property type="match status" value="1"/>
</dbReference>
<feature type="transmembrane region" description="Helical" evidence="15">
    <location>
        <begin position="86"/>
        <end position="110"/>
    </location>
</feature>
<evidence type="ECO:0000313" key="18">
    <source>
        <dbReference type="EMBL" id="THH10343.1"/>
    </source>
</evidence>
<evidence type="ECO:0000256" key="6">
    <source>
        <dbReference type="ARBA" id="ARBA00022692"/>
    </source>
</evidence>
<feature type="compositionally biased region" description="Basic and acidic residues" evidence="14">
    <location>
        <begin position="363"/>
        <end position="373"/>
    </location>
</feature>
<organism evidence="18 19">
    <name type="scientific">Phellinidium pouzarii</name>
    <dbReference type="NCBI Taxonomy" id="167371"/>
    <lineage>
        <taxon>Eukaryota</taxon>
        <taxon>Fungi</taxon>
        <taxon>Dikarya</taxon>
        <taxon>Basidiomycota</taxon>
        <taxon>Agaricomycotina</taxon>
        <taxon>Agaricomycetes</taxon>
        <taxon>Hymenochaetales</taxon>
        <taxon>Hymenochaetaceae</taxon>
        <taxon>Phellinidium</taxon>
    </lineage>
</organism>
<feature type="domain" description="RING-type" evidence="16">
    <location>
        <begin position="9"/>
        <end position="56"/>
    </location>
</feature>
<feature type="region of interest" description="Disordered" evidence="14">
    <location>
        <begin position="217"/>
        <end position="242"/>
    </location>
</feature>
<keyword evidence="7" id="KW-0479">Metal-binding</keyword>
<dbReference type="EMBL" id="SGPK01000038">
    <property type="protein sequence ID" value="THH10343.1"/>
    <property type="molecule type" value="Genomic_DNA"/>
</dbReference>
<sequence>MTQDELDTCRICSAPAEPDAPLFHPCKCSGTIRYIHQDCLTTWLAHSKKKTCDVCKFKYSFTKVYSPNMPKQIPFVLFLRKFAQQLFWACVMGFRGLMVATIWLAFLPYVTVWTWRFYFVMGENIAWWINDRPRPTPTPAFYSYYSNFTDGDAQNRTDSSNRTFIGFATSYPVWRALSSDIFTGQIIASLIVLVFLGIFLLREWIMQNARPGVFEEDEFDEEVQGAEVRPPNQPVALDDVPLPPQNEQIEQVEQIEQDKQVEPIEQTESATGASSSGLREVSSMGSSESIESNASSETMEVPDAPELDIPDPPRHKRRLYVAKDEFKVAERGLQASRSRTWPSARDRSTSASYSKKKGKARRPIPDRSARDSSEDLPPEIGLAEHPDDFEFTFSVNRSSSPSIDSSPLDRSDMFSFHPPSGSRELLQYKSTPLPFPFTPVSTSPEPTGTSYGIRRPPLPSSNIPPSSDISSNDDSAIAIQPSPLISLGLPSRYLQSSDQPLASPSLATYRAPEELEAGPSQAVQTGYFDGEKTQIADREADSSSAAATVAESAFREDLAEFFQNESSDDDVDDWDFVEGERGPLREENLARHNRLIHIEALNNPREEADAVAEDQDGINDDDVDGALEEAIGMRGPLTTVFQNAALMIFVLDTTIGIAVWLPFTVGKTAALLSLEPIRVLQILQWPIRTIRYITDPIVDSFSFVLSRAIMPSFKALFSVASEPSVDSLTQPNGESKTLLDAGIFKILISRSPDASNSALSRSIDRVANSPVAHFLEPYFTWLGKRVRLNALVLKSTWIELANGDASVNRFFAVVLGYTFVGLLVAFYLNILNVGSVQSAGRAIRNAIRQQLIVAVFIVIELAVFPLGCGVMLDFCTVQLFPDTTVHSRVTFFAYASVTATFYHWVIGTIFMYQFAILLSGCRLILRPGALWFIKDPQDPNFHPIRDILDRPTLTQLRKLAVSAVLYSIVVALGMGGLIFCLRIWGKILLPLRWKLRAPLSDIPVDLLFLHIVMHSTVKYIRPRKFALALASYYWRWAARQLRLTSYMFGGLHPEEMQPSANVSSWLSSFYASKQLEKPSDAHNVAQFDGRYRRVPAQDNIALPREIRATVAVDEHGVPLDDAGRRLMDIQNSEAEKARRDISVDYTLVYLPPHFKERVIIFILSLWIAGSSLFVAAFVIPTLLGRAVFGLAFDREVHDGYSIIVGFYLLWGCYSLVRLLGRIDKRRQRMTHDEPRGDWAVYLFKRSMLWAGNFVWVAFWLGFVIPTLIAVVMEVYLVHPLRIMIKPDLTLNIRVFDFWALGLLYTKMALKSMRFRPETRVDVAVKEMKRKGWRCLDAVPITLDIIAPVTAGLLAILFLPVIVVFGLQQLLPTKIKSSALCQSHPFTLSSIALVGTSYLLDLHCPPRAVLYVYPGIFVCAAFTRMYSTLQVVCGSWAQQIRDTEFLVEMQLRNLELNRPVSVPIDASQSASSMASPVRIPGTG</sequence>
<protein>
    <recommendedName>
        <fullName evidence="4">RING-type E3 ubiquitin transferase</fullName>
        <ecNumber evidence="4">2.3.2.27</ecNumber>
    </recommendedName>
</protein>
<evidence type="ECO:0000256" key="15">
    <source>
        <dbReference type="SAM" id="Phobius"/>
    </source>
</evidence>
<feature type="transmembrane region" description="Helical" evidence="15">
    <location>
        <begin position="181"/>
        <end position="201"/>
    </location>
</feature>
<evidence type="ECO:0000256" key="8">
    <source>
        <dbReference type="ARBA" id="ARBA00022771"/>
    </source>
</evidence>
<dbReference type="InterPro" id="IPR013083">
    <property type="entry name" value="Znf_RING/FYVE/PHD"/>
</dbReference>
<evidence type="ECO:0000256" key="14">
    <source>
        <dbReference type="SAM" id="MobiDB-lite"/>
    </source>
</evidence>
<evidence type="ECO:0000256" key="1">
    <source>
        <dbReference type="ARBA" id="ARBA00000900"/>
    </source>
</evidence>
<comment type="catalytic activity">
    <reaction evidence="1">
        <text>S-ubiquitinyl-[E2 ubiquitin-conjugating enzyme]-L-cysteine + [acceptor protein]-L-lysine = [E2 ubiquitin-conjugating enzyme]-L-cysteine + N(6)-ubiquitinyl-[acceptor protein]-L-lysine.</text>
        <dbReference type="EC" id="2.3.2.27"/>
    </reaction>
</comment>
<dbReference type="PANTHER" id="PTHR13145:SF0">
    <property type="entry name" value="E3 UBIQUITIN-PROTEIN LIGASE MARCHF6"/>
    <property type="match status" value="1"/>
</dbReference>
<feature type="compositionally biased region" description="Low complexity" evidence="14">
    <location>
        <begin position="397"/>
        <end position="406"/>
    </location>
</feature>
<dbReference type="Gene3D" id="3.30.40.10">
    <property type="entry name" value="Zinc/RING finger domain, C3HC4 (zinc finger)"/>
    <property type="match status" value="1"/>
</dbReference>
<keyword evidence="19" id="KW-1185">Reference proteome</keyword>
<dbReference type="GO" id="GO:0008270">
    <property type="term" value="F:zinc ion binding"/>
    <property type="evidence" value="ECO:0007669"/>
    <property type="project" value="UniProtKB-KW"/>
</dbReference>
<dbReference type="PROSITE" id="PS51292">
    <property type="entry name" value="ZF_RING_CH"/>
    <property type="match status" value="1"/>
</dbReference>
<dbReference type="CDD" id="cd16702">
    <property type="entry name" value="RING_CH-C4HC3_MARCH6"/>
    <property type="match status" value="1"/>
</dbReference>
<feature type="transmembrane region" description="Helical" evidence="15">
    <location>
        <begin position="810"/>
        <end position="830"/>
    </location>
</feature>
<evidence type="ECO:0000256" key="11">
    <source>
        <dbReference type="ARBA" id="ARBA00022989"/>
    </source>
</evidence>
<gene>
    <name evidence="18" type="ORF">EW145_g1377</name>
</gene>
<keyword evidence="6 15" id="KW-0812">Transmembrane</keyword>
<dbReference type="GO" id="GO:0005789">
    <property type="term" value="C:endoplasmic reticulum membrane"/>
    <property type="evidence" value="ECO:0007669"/>
    <property type="project" value="TreeGrafter"/>
</dbReference>
<feature type="compositionally biased region" description="Polar residues" evidence="14">
    <location>
        <begin position="266"/>
        <end position="277"/>
    </location>
</feature>
<evidence type="ECO:0000256" key="9">
    <source>
        <dbReference type="ARBA" id="ARBA00022786"/>
    </source>
</evidence>
<dbReference type="OrthoDB" id="264354at2759"/>
<keyword evidence="9" id="KW-0833">Ubl conjugation pathway</keyword>